<name>A0A060C4H9_9BACT</name>
<protein>
    <submittedName>
        <fullName evidence="1">CAZy families GH16 protein</fullName>
    </submittedName>
</protein>
<reference evidence="1" key="1">
    <citation type="journal article" date="2013" name="Environ. Microbiol.">
        <title>Seasonally variable intestinal metagenomes of the red palm weevil (Rhynchophorus ferrugineus).</title>
        <authorList>
            <person name="Jia S."/>
            <person name="Zhang X."/>
            <person name="Zhang G."/>
            <person name="Yin A."/>
            <person name="Zhang S."/>
            <person name="Li F."/>
            <person name="Wang L."/>
            <person name="Zhao D."/>
            <person name="Yun Q."/>
            <person name="Tala"/>
            <person name="Wang J."/>
            <person name="Sun G."/>
            <person name="Baabdullah M."/>
            <person name="Yu X."/>
            <person name="Hu S."/>
            <person name="Al-Mssallem I.S."/>
            <person name="Yu J."/>
        </authorList>
    </citation>
    <scope>NUCLEOTIDE SEQUENCE</scope>
</reference>
<dbReference type="GO" id="GO:0005975">
    <property type="term" value="P:carbohydrate metabolic process"/>
    <property type="evidence" value="ECO:0007669"/>
    <property type="project" value="UniProtKB-ARBA"/>
</dbReference>
<evidence type="ECO:0000313" key="1">
    <source>
        <dbReference type="EMBL" id="AIA87890.1"/>
    </source>
</evidence>
<dbReference type="AlphaFoldDB" id="A0A060C4H9"/>
<dbReference type="SUPFAM" id="SSF49899">
    <property type="entry name" value="Concanavalin A-like lectins/glucanases"/>
    <property type="match status" value="1"/>
</dbReference>
<proteinExistence type="predicted"/>
<dbReference type="Gene3D" id="2.60.120.200">
    <property type="match status" value="1"/>
</dbReference>
<dbReference type="GO" id="GO:0004553">
    <property type="term" value="F:hydrolase activity, hydrolyzing O-glycosyl compounds"/>
    <property type="evidence" value="ECO:0007669"/>
    <property type="project" value="UniProtKB-ARBA"/>
</dbReference>
<dbReference type="EMBL" id="KF120613">
    <property type="protein sequence ID" value="AIA87890.1"/>
    <property type="molecule type" value="Genomic_DNA"/>
</dbReference>
<organism evidence="1">
    <name type="scientific">uncultured Prevotella sp</name>
    <dbReference type="NCBI Taxonomy" id="159272"/>
    <lineage>
        <taxon>Bacteria</taxon>
        <taxon>Pseudomonadati</taxon>
        <taxon>Bacteroidota</taxon>
        <taxon>Bacteroidia</taxon>
        <taxon>Bacteroidales</taxon>
        <taxon>Prevotellaceae</taxon>
        <taxon>Prevotella</taxon>
        <taxon>environmental samples</taxon>
    </lineage>
</organism>
<accession>A0A060C4H9</accession>
<dbReference type="InterPro" id="IPR013320">
    <property type="entry name" value="ConA-like_dom_sf"/>
</dbReference>
<sequence length="72" mass="8132">MYLDGELLNEVDISQTENGGWQDNYQNPFNNTVEGFGHYILLNLALGGNGGTPDDSAFPIKYKIDYVRVYQK</sequence>